<dbReference type="PANTHER" id="PTHR24071:SF0">
    <property type="entry name" value="GTP-BINDING NUCLEAR PROTEIN RAN"/>
    <property type="match status" value="1"/>
</dbReference>
<organism evidence="3">
    <name type="scientific">viral metagenome</name>
    <dbReference type="NCBI Taxonomy" id="1070528"/>
    <lineage>
        <taxon>unclassified sequences</taxon>
        <taxon>metagenomes</taxon>
        <taxon>organismal metagenomes</taxon>
    </lineage>
</organism>
<evidence type="ECO:0000313" key="3">
    <source>
        <dbReference type="EMBL" id="QHT24817.1"/>
    </source>
</evidence>
<dbReference type="Pfam" id="PF08477">
    <property type="entry name" value="Roc"/>
    <property type="match status" value="1"/>
</dbReference>
<evidence type="ECO:0000256" key="2">
    <source>
        <dbReference type="ARBA" id="ARBA00023134"/>
    </source>
</evidence>
<dbReference type="GO" id="GO:0005634">
    <property type="term" value="C:nucleus"/>
    <property type="evidence" value="ECO:0007669"/>
    <property type="project" value="TreeGrafter"/>
</dbReference>
<dbReference type="GO" id="GO:0005525">
    <property type="term" value="F:GTP binding"/>
    <property type="evidence" value="ECO:0007669"/>
    <property type="project" value="UniProtKB-KW"/>
</dbReference>
<reference evidence="3" key="1">
    <citation type="journal article" date="2020" name="Nature">
        <title>Giant virus diversity and host interactions through global metagenomics.</title>
        <authorList>
            <person name="Schulz F."/>
            <person name="Roux S."/>
            <person name="Paez-Espino D."/>
            <person name="Jungbluth S."/>
            <person name="Walsh D.A."/>
            <person name="Denef V.J."/>
            <person name="McMahon K.D."/>
            <person name="Konstantinidis K.T."/>
            <person name="Eloe-Fadrosh E.A."/>
            <person name="Kyrpides N.C."/>
            <person name="Woyke T."/>
        </authorList>
    </citation>
    <scope>NUCLEOTIDE SEQUENCE</scope>
    <source>
        <strain evidence="3">GVMAG-M-3300023179-150</strain>
    </source>
</reference>
<dbReference type="InterPro" id="IPR002041">
    <property type="entry name" value="Ran_GTPase"/>
</dbReference>
<sequence>MSTNTNNANVKRFKVVFLGETETGKTMMIKKIMNMNMDPRNYNYIPTLGVDVHICSISTTVGDFVLDLWDTAGLNSKHCGLAEGYYSHGDIGILFVKDYKSSSMSTEELMWYKINPGKPLIRVCLKYGNDLAIDFINIFVNDTYTTHLYMRRFILNRILQGLLHIHNCNVEVLSIL</sequence>
<dbReference type="GO" id="GO:0003924">
    <property type="term" value="F:GTPase activity"/>
    <property type="evidence" value="ECO:0007669"/>
    <property type="project" value="InterPro"/>
</dbReference>
<proteinExistence type="predicted"/>
<dbReference type="Gene3D" id="3.40.50.300">
    <property type="entry name" value="P-loop containing nucleotide triphosphate hydrolases"/>
    <property type="match status" value="1"/>
</dbReference>
<dbReference type="SUPFAM" id="SSF52540">
    <property type="entry name" value="P-loop containing nucleoside triphosphate hydrolases"/>
    <property type="match status" value="1"/>
</dbReference>
<name>A0A6C0E6M2_9ZZZZ</name>
<dbReference type="GO" id="GO:0005737">
    <property type="term" value="C:cytoplasm"/>
    <property type="evidence" value="ECO:0007669"/>
    <property type="project" value="TreeGrafter"/>
</dbReference>
<keyword evidence="1" id="KW-0547">Nucleotide-binding</keyword>
<dbReference type="GO" id="GO:0000054">
    <property type="term" value="P:ribosomal subunit export from nucleus"/>
    <property type="evidence" value="ECO:0007669"/>
    <property type="project" value="TreeGrafter"/>
</dbReference>
<evidence type="ECO:0000256" key="1">
    <source>
        <dbReference type="ARBA" id="ARBA00022741"/>
    </source>
</evidence>
<dbReference type="PANTHER" id="PTHR24071">
    <property type="entry name" value="RAN GTPASE"/>
    <property type="match status" value="1"/>
</dbReference>
<keyword evidence="2" id="KW-0342">GTP-binding</keyword>
<protein>
    <submittedName>
        <fullName evidence="3">Uncharacterized protein</fullName>
    </submittedName>
</protein>
<dbReference type="EMBL" id="MN739749">
    <property type="protein sequence ID" value="QHT24817.1"/>
    <property type="molecule type" value="Genomic_DNA"/>
</dbReference>
<dbReference type="AlphaFoldDB" id="A0A6C0E6M2"/>
<dbReference type="GO" id="GO:0006606">
    <property type="term" value="P:protein import into nucleus"/>
    <property type="evidence" value="ECO:0007669"/>
    <property type="project" value="TreeGrafter"/>
</dbReference>
<dbReference type="InterPro" id="IPR027417">
    <property type="entry name" value="P-loop_NTPase"/>
</dbReference>
<accession>A0A6C0E6M2</accession>